<dbReference type="SUPFAM" id="SSF88645">
    <property type="entry name" value="ssDNA viruses"/>
    <property type="match status" value="1"/>
</dbReference>
<evidence type="ECO:0000256" key="2">
    <source>
        <dbReference type="ARBA" id="ARBA00009963"/>
    </source>
</evidence>
<evidence type="ECO:0000256" key="3">
    <source>
        <dbReference type="ARBA" id="ARBA00022431"/>
    </source>
</evidence>
<comment type="subcellular location">
    <subcellularLocation>
        <location evidence="1">Virion</location>
    </subcellularLocation>
</comment>
<name>A0A976N1C9_9VIRU</name>
<dbReference type="InterPro" id="IPR016184">
    <property type="entry name" value="Capsid/spike_ssDNA_virus"/>
</dbReference>
<accession>A0A976N1C9</accession>
<sequence>MKYTFDTTPQVYVARRPFDIGHKVMTSIRVGKLTPIDIVETLPGDTWKVQCKYQARLSTAFQRPVMDSFFMRIFHFHVPLRLLYTDIENVFGNASPNAYVTLDLDELPHFITPVTIASKTVGDYLHLPTGSPLPKGLSVLPFRAFALVYDQWFRNQNTVNPILVYKDDVHPSEFPNSDSWSPVNYSGQLPNINKFNDIFTSALPAPQKGQSVPISPASAVIPAFSSPVRTSVYENPPVVGAEPMYLRRVDGADIPQQSHVVGFGNAFSAGASPTGRLFETPTYETDYSTDGGLYPSNLIAVSDGFSVGLGAATVNDLRFAFQLQKYLEKDAVGGSRYVEYLMTHYGVSVPDGLLQRAELLGGVTEPLNVQQVVQTSQSSTNQPLGQLGAFSRSIGRSRFSKGIVEHGYLLTVAAIQYKHSYQQGIAELWSRRNREDFYDNLFSNIGEQPLRKSRLYGFGWGSTDIKDVAPFGYNEYAAEYRYFPDVISGEMRSSAANSFDVYHFADNYTSAPSLTQQFTDETSSFFRRATVQDAAADVDDFLVEFYFSGYVYRGMPFHSRPGLIDHH</sequence>
<dbReference type="Gene3D" id="2.60.169.10">
    <property type="entry name" value="Microviridae F protein"/>
    <property type="match status" value="2"/>
</dbReference>
<evidence type="ECO:0000256" key="5">
    <source>
        <dbReference type="ARBA" id="ARBA00022844"/>
    </source>
</evidence>
<evidence type="ECO:0000256" key="4">
    <source>
        <dbReference type="ARBA" id="ARBA00022561"/>
    </source>
</evidence>
<keyword evidence="4" id="KW-0167">Capsid protein</keyword>
<dbReference type="Pfam" id="PF02305">
    <property type="entry name" value="Phage_F"/>
    <property type="match status" value="1"/>
</dbReference>
<organism evidence="6">
    <name type="scientific">Dipodfec virus UA23Rod_1392</name>
    <dbReference type="NCBI Taxonomy" id="2929332"/>
    <lineage>
        <taxon>Viruses</taxon>
        <taxon>Monodnaviria</taxon>
        <taxon>Sangervirae</taxon>
        <taxon>Phixviricota</taxon>
        <taxon>Malgrandaviricetes</taxon>
        <taxon>Petitvirales</taxon>
        <taxon>Microviridae</taxon>
    </lineage>
</organism>
<dbReference type="InterPro" id="IPR037002">
    <property type="entry name" value="Microviridae_protein_F_sf"/>
</dbReference>
<dbReference type="GO" id="GO:0039615">
    <property type="term" value="C:T=1 icosahedral viral capsid"/>
    <property type="evidence" value="ECO:0007669"/>
    <property type="project" value="UniProtKB-KW"/>
</dbReference>
<comment type="similarity">
    <text evidence="2">Belongs to the microviridae F protein family.</text>
</comment>
<dbReference type="GO" id="GO:0005198">
    <property type="term" value="F:structural molecule activity"/>
    <property type="evidence" value="ECO:0007669"/>
    <property type="project" value="InterPro"/>
</dbReference>
<evidence type="ECO:0000313" key="6">
    <source>
        <dbReference type="EMBL" id="UPW41449.1"/>
    </source>
</evidence>
<dbReference type="InterPro" id="IPR003514">
    <property type="entry name" value="Microviridae_protein_F"/>
</dbReference>
<keyword evidence="3" id="KW-1140">T=1 icosahedral capsid protein</keyword>
<protein>
    <submittedName>
        <fullName evidence="6">Major capsid protein</fullName>
    </submittedName>
</protein>
<reference evidence="6" key="1">
    <citation type="submission" date="2022-02" db="EMBL/GenBank/DDBJ databases">
        <title>Towards deciphering the DNA virus diversity associated with rodent species in the families Cricetidae and Heteromyidae.</title>
        <authorList>
            <person name="Lund M."/>
            <person name="Larsen B.B."/>
            <person name="Gryseels S."/>
            <person name="Kraberger S."/>
            <person name="Rowsey D.M."/>
            <person name="Steger L."/>
            <person name="Yule K.M."/>
            <person name="Upham N.S."/>
            <person name="Worobey M."/>
            <person name="Van Doorslaer K."/>
            <person name="Varsani A."/>
        </authorList>
    </citation>
    <scope>NUCLEOTIDE SEQUENCE</scope>
    <source>
        <strain evidence="6">UA23Rod_1392</strain>
    </source>
</reference>
<dbReference type="EMBL" id="OM869603">
    <property type="protein sequence ID" value="UPW41449.1"/>
    <property type="molecule type" value="Genomic_DNA"/>
</dbReference>
<evidence type="ECO:0000256" key="1">
    <source>
        <dbReference type="ARBA" id="ARBA00004328"/>
    </source>
</evidence>
<keyword evidence="5" id="KW-0946">Virion</keyword>
<proteinExistence type="inferred from homology"/>